<dbReference type="InParanoid" id="A0A1B6Q9Z2"/>
<evidence type="ECO:0000256" key="1">
    <source>
        <dbReference type="SAM" id="SignalP"/>
    </source>
</evidence>
<evidence type="ECO:0000313" key="2">
    <source>
        <dbReference type="EMBL" id="KXG34739.1"/>
    </source>
</evidence>
<sequence length="73" mass="7722">MGEAKLIQVTVLVALLLLSTAVQDAAAEEGMLTYHLMGADQENGRNADLFRPGPGEIANAYNRGCEAVEGCRS</sequence>
<gene>
    <name evidence="2" type="ORF">SORBI_3002G084200</name>
</gene>
<feature type="chain" id="PRO_5008589522" evidence="1">
    <location>
        <begin position="28"/>
        <end position="73"/>
    </location>
</feature>
<dbReference type="FunCoup" id="A0A1B6Q9Z2">
    <property type="interactions" value="1"/>
</dbReference>
<keyword evidence="3" id="KW-1185">Reference proteome</keyword>
<reference evidence="2 3" key="1">
    <citation type="journal article" date="2009" name="Nature">
        <title>The Sorghum bicolor genome and the diversification of grasses.</title>
        <authorList>
            <person name="Paterson A.H."/>
            <person name="Bowers J.E."/>
            <person name="Bruggmann R."/>
            <person name="Dubchak I."/>
            <person name="Grimwood J."/>
            <person name="Gundlach H."/>
            <person name="Haberer G."/>
            <person name="Hellsten U."/>
            <person name="Mitros T."/>
            <person name="Poliakov A."/>
            <person name="Schmutz J."/>
            <person name="Spannagl M."/>
            <person name="Tang H."/>
            <person name="Wang X."/>
            <person name="Wicker T."/>
            <person name="Bharti A.K."/>
            <person name="Chapman J."/>
            <person name="Feltus F.A."/>
            <person name="Gowik U."/>
            <person name="Grigoriev I.V."/>
            <person name="Lyons E."/>
            <person name="Maher C.A."/>
            <person name="Martis M."/>
            <person name="Narechania A."/>
            <person name="Otillar R.P."/>
            <person name="Penning B.W."/>
            <person name="Salamov A.A."/>
            <person name="Wang Y."/>
            <person name="Zhang L."/>
            <person name="Carpita N.C."/>
            <person name="Freeling M."/>
            <person name="Gingle A.R."/>
            <person name="Hash C.T."/>
            <person name="Keller B."/>
            <person name="Klein P."/>
            <person name="Kresovich S."/>
            <person name="McCann M.C."/>
            <person name="Ming R."/>
            <person name="Peterson D.G."/>
            <person name="Mehboob-ur-Rahman"/>
            <person name="Ware D."/>
            <person name="Westhoff P."/>
            <person name="Mayer K.F."/>
            <person name="Messing J."/>
            <person name="Rokhsar D.S."/>
        </authorList>
    </citation>
    <scope>NUCLEOTIDE SEQUENCE [LARGE SCALE GENOMIC DNA]</scope>
    <source>
        <strain evidence="3">cv. BTx623</strain>
    </source>
</reference>
<keyword evidence="1" id="KW-0732">Signal</keyword>
<reference evidence="3" key="2">
    <citation type="journal article" date="2018" name="Plant J.">
        <title>The Sorghum bicolor reference genome: improved assembly, gene annotations, a transcriptome atlas, and signatures of genome organization.</title>
        <authorList>
            <person name="McCormick R.F."/>
            <person name="Truong S.K."/>
            <person name="Sreedasyam A."/>
            <person name="Jenkins J."/>
            <person name="Shu S."/>
            <person name="Sims D."/>
            <person name="Kennedy M."/>
            <person name="Amirebrahimi M."/>
            <person name="Weers B.D."/>
            <person name="McKinley B."/>
            <person name="Mattison A."/>
            <person name="Morishige D.T."/>
            <person name="Grimwood J."/>
            <person name="Schmutz J."/>
            <person name="Mullet J.E."/>
        </authorList>
    </citation>
    <scope>NUCLEOTIDE SEQUENCE [LARGE SCALE GENOMIC DNA]</scope>
    <source>
        <strain evidence="3">cv. BTx623</strain>
    </source>
</reference>
<dbReference type="Gramene" id="KXG34739">
    <property type="protein sequence ID" value="KXG34739"/>
    <property type="gene ID" value="SORBI_3002G084200"/>
</dbReference>
<dbReference type="EMBL" id="CM000761">
    <property type="protein sequence ID" value="KXG34739.1"/>
    <property type="molecule type" value="Genomic_DNA"/>
</dbReference>
<evidence type="ECO:0000313" key="3">
    <source>
        <dbReference type="Proteomes" id="UP000000768"/>
    </source>
</evidence>
<proteinExistence type="predicted"/>
<organism evidence="2 3">
    <name type="scientific">Sorghum bicolor</name>
    <name type="common">Sorghum</name>
    <name type="synonym">Sorghum vulgare</name>
    <dbReference type="NCBI Taxonomy" id="4558"/>
    <lineage>
        <taxon>Eukaryota</taxon>
        <taxon>Viridiplantae</taxon>
        <taxon>Streptophyta</taxon>
        <taxon>Embryophyta</taxon>
        <taxon>Tracheophyta</taxon>
        <taxon>Spermatophyta</taxon>
        <taxon>Magnoliopsida</taxon>
        <taxon>Liliopsida</taxon>
        <taxon>Poales</taxon>
        <taxon>Poaceae</taxon>
        <taxon>PACMAD clade</taxon>
        <taxon>Panicoideae</taxon>
        <taxon>Andropogonodae</taxon>
        <taxon>Andropogoneae</taxon>
        <taxon>Sorghinae</taxon>
        <taxon>Sorghum</taxon>
    </lineage>
</organism>
<dbReference type="AlphaFoldDB" id="A0A1B6Q9Z2"/>
<accession>A0A1B6Q9Z2</accession>
<dbReference type="Proteomes" id="UP000000768">
    <property type="component" value="Chromosome 2"/>
</dbReference>
<dbReference type="OMA" id="CEPIERC"/>
<name>A0A1B6Q9Z2_SORBI</name>
<feature type="signal peptide" evidence="1">
    <location>
        <begin position="1"/>
        <end position="27"/>
    </location>
</feature>
<protein>
    <submittedName>
        <fullName evidence="2">Uncharacterized protein</fullName>
    </submittedName>
</protein>